<dbReference type="GO" id="GO:0016020">
    <property type="term" value="C:membrane"/>
    <property type="evidence" value="ECO:0007669"/>
    <property type="project" value="UniProtKB-SubCell"/>
</dbReference>
<evidence type="ECO:0000259" key="13">
    <source>
        <dbReference type="Pfam" id="PF02163"/>
    </source>
</evidence>
<evidence type="ECO:0000256" key="12">
    <source>
        <dbReference type="SAM" id="Phobius"/>
    </source>
</evidence>
<evidence type="ECO:0000313" key="15">
    <source>
        <dbReference type="Proteomes" id="UP000029507"/>
    </source>
</evidence>
<evidence type="ECO:0000256" key="11">
    <source>
        <dbReference type="ARBA" id="ARBA00023136"/>
    </source>
</evidence>
<proteinExistence type="inferred from homology"/>
<evidence type="ECO:0000256" key="9">
    <source>
        <dbReference type="ARBA" id="ARBA00022989"/>
    </source>
</evidence>
<dbReference type="OrthoDB" id="166377at2"/>
<comment type="subcellular location">
    <subcellularLocation>
        <location evidence="2">Membrane</location>
        <topology evidence="2">Multi-pass membrane protein</topology>
    </subcellularLocation>
</comment>
<dbReference type="AlphaFoldDB" id="A0A089LW49"/>
<keyword evidence="6" id="KW-0479">Metal-binding</keyword>
<comment type="similarity">
    <text evidence="3">Belongs to the peptidase M50B family.</text>
</comment>
<evidence type="ECO:0000256" key="7">
    <source>
        <dbReference type="ARBA" id="ARBA00022801"/>
    </source>
</evidence>
<keyword evidence="10" id="KW-0482">Metalloprotease</keyword>
<name>A0A089LW49_9BACL</name>
<evidence type="ECO:0000256" key="2">
    <source>
        <dbReference type="ARBA" id="ARBA00004141"/>
    </source>
</evidence>
<keyword evidence="5 12" id="KW-0812">Transmembrane</keyword>
<feature type="transmembrane region" description="Helical" evidence="12">
    <location>
        <begin position="115"/>
        <end position="132"/>
    </location>
</feature>
<dbReference type="SUPFAM" id="SSF54631">
    <property type="entry name" value="CBS-domain pair"/>
    <property type="match status" value="1"/>
</dbReference>
<dbReference type="PANTHER" id="PTHR39188:SF3">
    <property type="entry name" value="STAGE IV SPORULATION PROTEIN FB"/>
    <property type="match status" value="1"/>
</dbReference>
<keyword evidence="7" id="KW-0378">Hydrolase</keyword>
<feature type="transmembrane region" description="Helical" evidence="12">
    <location>
        <begin position="82"/>
        <end position="103"/>
    </location>
</feature>
<protein>
    <submittedName>
        <fullName evidence="14">Zn-dependent protease</fullName>
    </submittedName>
</protein>
<dbReference type="Pfam" id="PF02163">
    <property type="entry name" value="Peptidase_M50"/>
    <property type="match status" value="1"/>
</dbReference>
<gene>
    <name evidence="14" type="ORF">PSTEL_20510</name>
</gene>
<keyword evidence="4 14" id="KW-0645">Protease</keyword>
<keyword evidence="15" id="KW-1185">Reference proteome</keyword>
<reference evidence="14 15" key="1">
    <citation type="submission" date="2014-08" db="EMBL/GenBank/DDBJ databases">
        <title>Comparative genomics of the Paenibacillus odorifer group.</title>
        <authorList>
            <person name="den Bakker H.C."/>
            <person name="Tsai Y.-C."/>
            <person name="Martin N."/>
            <person name="Korlach J."/>
            <person name="Wiedmann M."/>
        </authorList>
    </citation>
    <scope>NUCLEOTIDE SEQUENCE [LARGE SCALE GENOMIC DNA]</scope>
    <source>
        <strain evidence="14 15">DSM 14472</strain>
    </source>
</reference>
<accession>A0A089LW49</accession>
<sequence>MIRIKGIAFSLHPLFVIILLLSIVTGQFLELITLFTIVLIHELGHVWAAELAGASVKSVQLLPFGGVAVIEDNGRLTAFREIGIAIAGPLQNVFLILGVMLLKAMSWGDPAFMDYLIHANLMIALFNLLPILPLDGGKIVQAAVSFQAPYYSALLWCGRVSVVFSAAVGVYALLPLEYGGGLRLNLLLIAGFLLYSNITDHRNLPYRFLSFLMKREILYEQYRDKGSPASPIVASYAKPLDEILRLFKRNRYHLIYVLDAEGSVTAVVPEQRLLSSYFGM</sequence>
<evidence type="ECO:0000256" key="6">
    <source>
        <dbReference type="ARBA" id="ARBA00022723"/>
    </source>
</evidence>
<feature type="transmembrane region" description="Helical" evidence="12">
    <location>
        <begin position="180"/>
        <end position="198"/>
    </location>
</feature>
<dbReference type="PANTHER" id="PTHR39188">
    <property type="entry name" value="MEMBRANE-ASSOCIATED ZINC METALLOPROTEASE M50B"/>
    <property type="match status" value="1"/>
</dbReference>
<dbReference type="Proteomes" id="UP000029507">
    <property type="component" value="Chromosome"/>
</dbReference>
<organism evidence="14 15">
    <name type="scientific">Paenibacillus stellifer</name>
    <dbReference type="NCBI Taxonomy" id="169760"/>
    <lineage>
        <taxon>Bacteria</taxon>
        <taxon>Bacillati</taxon>
        <taxon>Bacillota</taxon>
        <taxon>Bacilli</taxon>
        <taxon>Bacillales</taxon>
        <taxon>Paenibacillaceae</taxon>
        <taxon>Paenibacillus</taxon>
    </lineage>
</organism>
<keyword evidence="8" id="KW-0862">Zinc</keyword>
<feature type="transmembrane region" description="Helical" evidence="12">
    <location>
        <begin position="153"/>
        <end position="174"/>
    </location>
</feature>
<dbReference type="InterPro" id="IPR046342">
    <property type="entry name" value="CBS_dom_sf"/>
</dbReference>
<evidence type="ECO:0000256" key="3">
    <source>
        <dbReference type="ARBA" id="ARBA00007931"/>
    </source>
</evidence>
<comment type="cofactor">
    <cofactor evidence="1">
        <name>Zn(2+)</name>
        <dbReference type="ChEBI" id="CHEBI:29105"/>
    </cofactor>
</comment>
<evidence type="ECO:0000256" key="4">
    <source>
        <dbReference type="ARBA" id="ARBA00022670"/>
    </source>
</evidence>
<evidence type="ECO:0000256" key="5">
    <source>
        <dbReference type="ARBA" id="ARBA00022692"/>
    </source>
</evidence>
<dbReference type="RefSeq" id="WP_038697975.1">
    <property type="nucleotide sequence ID" value="NZ_CP009286.1"/>
</dbReference>
<evidence type="ECO:0000256" key="8">
    <source>
        <dbReference type="ARBA" id="ARBA00022833"/>
    </source>
</evidence>
<feature type="domain" description="Peptidase M50" evidence="13">
    <location>
        <begin position="31"/>
        <end position="107"/>
    </location>
</feature>
<keyword evidence="11 12" id="KW-0472">Membrane</keyword>
<dbReference type="EMBL" id="CP009286">
    <property type="protein sequence ID" value="AIQ65147.1"/>
    <property type="molecule type" value="Genomic_DNA"/>
</dbReference>
<evidence type="ECO:0000256" key="10">
    <source>
        <dbReference type="ARBA" id="ARBA00023049"/>
    </source>
</evidence>
<evidence type="ECO:0000256" key="1">
    <source>
        <dbReference type="ARBA" id="ARBA00001947"/>
    </source>
</evidence>
<dbReference type="KEGG" id="pste:PSTEL_20510"/>
<dbReference type="InterPro" id="IPR008915">
    <property type="entry name" value="Peptidase_M50"/>
</dbReference>
<dbReference type="GO" id="GO:0046872">
    <property type="term" value="F:metal ion binding"/>
    <property type="evidence" value="ECO:0007669"/>
    <property type="project" value="UniProtKB-KW"/>
</dbReference>
<evidence type="ECO:0000313" key="14">
    <source>
        <dbReference type="EMBL" id="AIQ65147.1"/>
    </source>
</evidence>
<keyword evidence="9 12" id="KW-1133">Transmembrane helix</keyword>
<dbReference type="STRING" id="169760.PSTEL_20510"/>
<dbReference type="GO" id="GO:0006508">
    <property type="term" value="P:proteolysis"/>
    <property type="evidence" value="ECO:0007669"/>
    <property type="project" value="UniProtKB-KW"/>
</dbReference>
<dbReference type="HOGENOM" id="CLU_037123_0_0_9"/>
<dbReference type="GO" id="GO:0008237">
    <property type="term" value="F:metallopeptidase activity"/>
    <property type="evidence" value="ECO:0007669"/>
    <property type="project" value="UniProtKB-KW"/>
</dbReference>
<feature type="transmembrane region" description="Helical" evidence="12">
    <location>
        <begin position="12"/>
        <end position="40"/>
    </location>
</feature>